<dbReference type="PANTHER" id="PTHR43433:SF5">
    <property type="entry name" value="AB HYDROLASE-1 DOMAIN-CONTAINING PROTEIN"/>
    <property type="match status" value="1"/>
</dbReference>
<proteinExistence type="predicted"/>
<sequence length="253" mass="27144">MIVDLHHETYGTASARIPLVLVHGGAGTIGSHWGAAIPYLSTDRLVVGVELQGHGHTPHAAREYSFENSADDIAAVVCSLGLSPVDIMGFSNGGPTVLRFAQRHADLVNRTVVASGFYRRDGFIDGFWDGFDDPTIDSMPGALVEAYRAINPDPADLRRMFDLDVAVMRGFRDWDDVELAGLRGPVLYASGDQDVVLPQHTIRMAYATPGGRALIVPAGHGDYLGSTDSGPVDRALTESCLTLIRGFLDDEPG</sequence>
<accession>A0A6L7GX72</accession>
<reference evidence="2 3" key="1">
    <citation type="submission" date="2019-11" db="EMBL/GenBank/DDBJ databases">
        <title>Gordonia sp. nov., a novel actinobacterium isolated from mangrove soil in Hainan.</title>
        <authorList>
            <person name="Huang X."/>
            <person name="Xie Y."/>
            <person name="Chu X."/>
            <person name="Xiao K."/>
        </authorList>
    </citation>
    <scope>NUCLEOTIDE SEQUENCE [LARGE SCALE GENOMIC DNA]</scope>
    <source>
        <strain evidence="2 3">HNM0687</strain>
    </source>
</reference>
<evidence type="ECO:0000313" key="3">
    <source>
        <dbReference type="Proteomes" id="UP000475545"/>
    </source>
</evidence>
<feature type="domain" description="AB hydrolase-1" evidence="1">
    <location>
        <begin position="18"/>
        <end position="137"/>
    </location>
</feature>
<dbReference type="RefSeq" id="WP_160904316.1">
    <property type="nucleotide sequence ID" value="NZ_CP102850.1"/>
</dbReference>
<dbReference type="Proteomes" id="UP000475545">
    <property type="component" value="Unassembled WGS sequence"/>
</dbReference>
<dbReference type="InterPro" id="IPR029058">
    <property type="entry name" value="AB_hydrolase_fold"/>
</dbReference>
<evidence type="ECO:0000313" key="2">
    <source>
        <dbReference type="EMBL" id="MXP24127.1"/>
    </source>
</evidence>
<dbReference type="GO" id="GO:0016787">
    <property type="term" value="F:hydrolase activity"/>
    <property type="evidence" value="ECO:0007669"/>
    <property type="project" value="UniProtKB-KW"/>
</dbReference>
<dbReference type="InterPro" id="IPR050471">
    <property type="entry name" value="AB_hydrolase"/>
</dbReference>
<dbReference type="PANTHER" id="PTHR43433">
    <property type="entry name" value="HYDROLASE, ALPHA/BETA FOLD FAMILY PROTEIN"/>
    <property type="match status" value="1"/>
</dbReference>
<keyword evidence="2" id="KW-0378">Hydrolase</keyword>
<dbReference type="AlphaFoldDB" id="A0A6L7GX72"/>
<dbReference type="Pfam" id="PF00561">
    <property type="entry name" value="Abhydrolase_1"/>
    <property type="match status" value="1"/>
</dbReference>
<dbReference type="SUPFAM" id="SSF53474">
    <property type="entry name" value="alpha/beta-Hydrolases"/>
    <property type="match status" value="1"/>
</dbReference>
<gene>
    <name evidence="2" type="ORF">GIY30_22570</name>
</gene>
<comment type="caution">
    <text evidence="2">The sequence shown here is derived from an EMBL/GenBank/DDBJ whole genome shotgun (WGS) entry which is preliminary data.</text>
</comment>
<evidence type="ECO:0000259" key="1">
    <source>
        <dbReference type="Pfam" id="PF00561"/>
    </source>
</evidence>
<name>A0A6L7GX72_9ACTN</name>
<keyword evidence="3" id="KW-1185">Reference proteome</keyword>
<dbReference type="Gene3D" id="3.40.50.1820">
    <property type="entry name" value="alpha/beta hydrolase"/>
    <property type="match status" value="1"/>
</dbReference>
<organism evidence="2 3">
    <name type="scientific">Gordonia mangrovi</name>
    <dbReference type="NCBI Taxonomy" id="2665643"/>
    <lineage>
        <taxon>Bacteria</taxon>
        <taxon>Bacillati</taxon>
        <taxon>Actinomycetota</taxon>
        <taxon>Actinomycetes</taxon>
        <taxon>Mycobacteriales</taxon>
        <taxon>Gordoniaceae</taxon>
        <taxon>Gordonia</taxon>
    </lineage>
</organism>
<protein>
    <submittedName>
        <fullName evidence="2">Alpha/beta fold hydrolase</fullName>
    </submittedName>
</protein>
<dbReference type="EMBL" id="WMBR01000008">
    <property type="protein sequence ID" value="MXP24127.1"/>
    <property type="molecule type" value="Genomic_DNA"/>
</dbReference>
<dbReference type="InterPro" id="IPR000073">
    <property type="entry name" value="AB_hydrolase_1"/>
</dbReference>